<dbReference type="STRING" id="1855383.SAMN05216548_10516"/>
<evidence type="ECO:0000313" key="1">
    <source>
        <dbReference type="EMBL" id="SEQ48561.1"/>
    </source>
</evidence>
<accession>A0A1H9GEN1</accession>
<dbReference type="Pfam" id="PF10618">
    <property type="entry name" value="Tail_tube"/>
    <property type="match status" value="1"/>
</dbReference>
<dbReference type="EMBL" id="FOFG01000005">
    <property type="protein sequence ID" value="SEQ48561.1"/>
    <property type="molecule type" value="Genomic_DNA"/>
</dbReference>
<dbReference type="Proteomes" id="UP000199647">
    <property type="component" value="Unassembled WGS sequence"/>
</dbReference>
<evidence type="ECO:0000313" key="2">
    <source>
        <dbReference type="Proteomes" id="UP000199647"/>
    </source>
</evidence>
<sequence length="122" mass="13190">MDTKGGRVSLTIDGVTYHARGAAKINPSLVSLENGANMDGSGYSTVKPELASIELSLDRGSTSIKWTEDMLLSKVNVTFKEDDYGVTHLFTAARWGGKPEIDTATGEVSGLKLESDQYQRYA</sequence>
<keyword evidence="2" id="KW-1185">Reference proteome</keyword>
<reference evidence="1 2" key="1">
    <citation type="submission" date="2016-10" db="EMBL/GenBank/DDBJ databases">
        <authorList>
            <person name="de Groot N.N."/>
        </authorList>
    </citation>
    <scope>NUCLEOTIDE SEQUENCE [LARGE SCALE GENOMIC DNA]</scope>
    <source>
        <strain evidence="1 2">A52C2</strain>
    </source>
</reference>
<organism evidence="1 2">
    <name type="scientific">Faunimonas pinastri</name>
    <dbReference type="NCBI Taxonomy" id="1855383"/>
    <lineage>
        <taxon>Bacteria</taxon>
        <taxon>Pseudomonadati</taxon>
        <taxon>Pseudomonadota</taxon>
        <taxon>Alphaproteobacteria</taxon>
        <taxon>Hyphomicrobiales</taxon>
        <taxon>Afifellaceae</taxon>
        <taxon>Faunimonas</taxon>
    </lineage>
</organism>
<dbReference type="AlphaFoldDB" id="A0A1H9GEN1"/>
<name>A0A1H9GEN1_9HYPH</name>
<protein>
    <submittedName>
        <fullName evidence="1">Phage tail tube protein</fullName>
    </submittedName>
</protein>
<gene>
    <name evidence="1" type="ORF">SAMN05216548_10516</name>
</gene>
<dbReference type="RefSeq" id="WP_092496171.1">
    <property type="nucleotide sequence ID" value="NZ_FOFG01000005.1"/>
</dbReference>
<dbReference type="OrthoDB" id="7993587at2"/>
<proteinExistence type="predicted"/>
<dbReference type="InterPro" id="IPR019596">
    <property type="entry name" value="Phage_Mu_GpM_tail_tub"/>
</dbReference>